<organism evidence="1 2">
    <name type="scientific">Sulfitobacter sediminilitoris</name>
    <dbReference type="NCBI Taxonomy" id="2698830"/>
    <lineage>
        <taxon>Bacteria</taxon>
        <taxon>Pseudomonadati</taxon>
        <taxon>Pseudomonadota</taxon>
        <taxon>Alphaproteobacteria</taxon>
        <taxon>Rhodobacterales</taxon>
        <taxon>Roseobacteraceae</taxon>
        <taxon>Sulfitobacter</taxon>
    </lineage>
</organism>
<name>A0A6P0CG03_9RHOB</name>
<comment type="caution">
    <text evidence="1">The sequence shown here is derived from an EMBL/GenBank/DDBJ whole genome shotgun (WGS) entry which is preliminary data.</text>
</comment>
<keyword evidence="2" id="KW-1185">Reference proteome</keyword>
<dbReference type="EMBL" id="JAABNT010000007">
    <property type="protein sequence ID" value="NEK23384.1"/>
    <property type="molecule type" value="Genomic_DNA"/>
</dbReference>
<evidence type="ECO:0000313" key="2">
    <source>
        <dbReference type="Proteomes" id="UP000468591"/>
    </source>
</evidence>
<gene>
    <name evidence="1" type="ORF">GV827_13335</name>
</gene>
<proteinExistence type="predicted"/>
<dbReference type="RefSeq" id="WP_164354293.1">
    <property type="nucleotide sequence ID" value="NZ_JAABNT010000007.1"/>
</dbReference>
<reference evidence="1 2" key="1">
    <citation type="submission" date="2020-01" db="EMBL/GenBank/DDBJ databases">
        <title>Sulfitobacter sediminilitoris sp. nov., isolated from a tidal flat.</title>
        <authorList>
            <person name="Park S."/>
            <person name="Yoon J.-H."/>
        </authorList>
    </citation>
    <scope>NUCLEOTIDE SEQUENCE [LARGE SCALE GENOMIC DNA]</scope>
    <source>
        <strain evidence="1 2">JBTF-M27</strain>
    </source>
</reference>
<accession>A0A6P0CG03</accession>
<sequence>MKVINHVEFEVGKAAVIKAHIDVVAHTKRGLAKLKGIFRQSGEIDRLPARLLRDAAIDKLEIERRRLANAPMIR</sequence>
<evidence type="ECO:0000313" key="1">
    <source>
        <dbReference type="EMBL" id="NEK23384.1"/>
    </source>
</evidence>
<dbReference type="Proteomes" id="UP000468591">
    <property type="component" value="Unassembled WGS sequence"/>
</dbReference>
<dbReference type="AlphaFoldDB" id="A0A6P0CG03"/>
<protein>
    <submittedName>
        <fullName evidence="1">Uncharacterized protein</fullName>
    </submittedName>
</protein>